<sequence>MQNATSAAPNQRAGRREWLGLAVLGVATLLVAFDSGVLFLALPHLSADLGATSSQQLWIIDIYLFLLAGVLITMGTLGDRIGRRRLLLVGAGGFTVASAISAYSTSPEMLIAARALLGVAAATMSPSTLALISNMFRDARQRGVAISVWATCMFAGGATGPVIGGVMLNYWWWGSVFLLAVPVMAVLLVAGPLLLPEYRNPEAVGRIDLASVALSLAAILPIIYGIKNLATSDGNLPVAVGAIVAGLAITYLFVRRQLRLPNPLLDLRLLRQRKIRVVLPAMLIGSGAFAGTSLFTAQYIQSVAGRSPGESGLWMAFTGLGIAAGTLLAPVLVRGLQPRSVIILGLTGSAIALLVLTQAGTSGWLIGVVASIAVVAFGIGPLFALGTGIMVGSAPPERAGAAASMSETSNLFGTSLGLALLGSAGAAVYRGQMADADLGAYPPELADSARETIGAATVGGDPGLIALARDAFTSGLNVVAAISAVFLVALIVVIIVTFRGDGADGSDAAEPAEPADEAGSGAQPASTR</sequence>
<keyword evidence="6 8" id="KW-0472">Membrane</keyword>
<feature type="transmembrane region" description="Helical" evidence="8">
    <location>
        <begin position="144"/>
        <end position="164"/>
    </location>
</feature>
<feature type="transmembrane region" description="Helical" evidence="8">
    <location>
        <begin position="21"/>
        <end position="45"/>
    </location>
</feature>
<dbReference type="SUPFAM" id="SSF103473">
    <property type="entry name" value="MFS general substrate transporter"/>
    <property type="match status" value="1"/>
</dbReference>
<feature type="transmembrane region" description="Helical" evidence="8">
    <location>
        <begin position="365"/>
        <end position="391"/>
    </location>
</feature>
<dbReference type="Proteomes" id="UP001334804">
    <property type="component" value="Chromosome"/>
</dbReference>
<feature type="transmembrane region" description="Helical" evidence="8">
    <location>
        <begin position="57"/>
        <end position="74"/>
    </location>
</feature>
<dbReference type="InterPro" id="IPR020846">
    <property type="entry name" value="MFS_dom"/>
</dbReference>
<evidence type="ECO:0000256" key="8">
    <source>
        <dbReference type="SAM" id="Phobius"/>
    </source>
</evidence>
<feature type="transmembrane region" description="Helical" evidence="8">
    <location>
        <begin position="207"/>
        <end position="224"/>
    </location>
</feature>
<keyword evidence="5 8" id="KW-1133">Transmembrane helix</keyword>
<protein>
    <submittedName>
        <fullName evidence="10 11">MFS transporter</fullName>
    </submittedName>
</protein>
<dbReference type="PANTHER" id="PTHR42718">
    <property type="entry name" value="MAJOR FACILITATOR SUPERFAMILY MULTIDRUG TRANSPORTER MFSC"/>
    <property type="match status" value="1"/>
</dbReference>
<dbReference type="Gene3D" id="1.20.1720.10">
    <property type="entry name" value="Multidrug resistance protein D"/>
    <property type="match status" value="2"/>
</dbReference>
<evidence type="ECO:0000256" key="1">
    <source>
        <dbReference type="ARBA" id="ARBA00004651"/>
    </source>
</evidence>
<dbReference type="OrthoDB" id="9781469at2"/>
<keyword evidence="4 8" id="KW-0812">Transmembrane</keyword>
<feature type="transmembrane region" description="Helical" evidence="8">
    <location>
        <begin position="236"/>
        <end position="254"/>
    </location>
</feature>
<dbReference type="GO" id="GO:0022857">
    <property type="term" value="F:transmembrane transporter activity"/>
    <property type="evidence" value="ECO:0007669"/>
    <property type="project" value="InterPro"/>
</dbReference>
<evidence type="ECO:0000313" key="13">
    <source>
        <dbReference type="Proteomes" id="UP001334804"/>
    </source>
</evidence>
<evidence type="ECO:0000256" key="5">
    <source>
        <dbReference type="ARBA" id="ARBA00022989"/>
    </source>
</evidence>
<organism evidence="10 12">
    <name type="scientific">Micromonospora peucetia</name>
    <dbReference type="NCBI Taxonomy" id="47871"/>
    <lineage>
        <taxon>Bacteria</taxon>
        <taxon>Bacillati</taxon>
        <taxon>Actinomycetota</taxon>
        <taxon>Actinomycetes</taxon>
        <taxon>Micromonosporales</taxon>
        <taxon>Micromonosporaceae</taxon>
        <taxon>Micromonospora</taxon>
    </lineage>
</organism>
<dbReference type="RefSeq" id="WP_091630249.1">
    <property type="nucleotide sequence ID" value="NZ_CP109071.1"/>
</dbReference>
<evidence type="ECO:0000256" key="4">
    <source>
        <dbReference type="ARBA" id="ARBA00022692"/>
    </source>
</evidence>
<dbReference type="InterPro" id="IPR036259">
    <property type="entry name" value="MFS_trans_sf"/>
</dbReference>
<feature type="transmembrane region" description="Helical" evidence="8">
    <location>
        <begin position="340"/>
        <end position="359"/>
    </location>
</feature>
<dbReference type="Pfam" id="PF07690">
    <property type="entry name" value="MFS_1"/>
    <property type="match status" value="1"/>
</dbReference>
<feature type="transmembrane region" description="Helical" evidence="8">
    <location>
        <begin position="111"/>
        <end position="132"/>
    </location>
</feature>
<keyword evidence="2" id="KW-0813">Transport</keyword>
<feature type="transmembrane region" description="Helical" evidence="8">
    <location>
        <begin position="86"/>
        <end position="105"/>
    </location>
</feature>
<dbReference type="CDD" id="cd17321">
    <property type="entry name" value="MFS_MMR_MDR_like"/>
    <property type="match status" value="1"/>
</dbReference>
<evidence type="ECO:0000256" key="6">
    <source>
        <dbReference type="ARBA" id="ARBA00023136"/>
    </source>
</evidence>
<dbReference type="GO" id="GO:0005886">
    <property type="term" value="C:plasma membrane"/>
    <property type="evidence" value="ECO:0007669"/>
    <property type="project" value="UniProtKB-SubCell"/>
</dbReference>
<feature type="transmembrane region" description="Helical" evidence="8">
    <location>
        <begin position="170"/>
        <end position="195"/>
    </location>
</feature>
<dbReference type="AlphaFoldDB" id="A0A1C6VUU5"/>
<evidence type="ECO:0000313" key="12">
    <source>
        <dbReference type="Proteomes" id="UP000199343"/>
    </source>
</evidence>
<dbReference type="EMBL" id="CP109071">
    <property type="protein sequence ID" value="WSA31233.1"/>
    <property type="molecule type" value="Genomic_DNA"/>
</dbReference>
<reference evidence="10 12" key="1">
    <citation type="submission" date="2016-06" db="EMBL/GenBank/DDBJ databases">
        <authorList>
            <person name="Kjaerup R.B."/>
            <person name="Dalgaard T.S."/>
            <person name="Juul-Madsen H.R."/>
        </authorList>
    </citation>
    <scope>NUCLEOTIDE SEQUENCE [LARGE SCALE GENOMIC DNA]</scope>
    <source>
        <strain evidence="10 12">DSM 43363</strain>
    </source>
</reference>
<evidence type="ECO:0000256" key="7">
    <source>
        <dbReference type="SAM" id="MobiDB-lite"/>
    </source>
</evidence>
<evidence type="ECO:0000256" key="3">
    <source>
        <dbReference type="ARBA" id="ARBA00022475"/>
    </source>
</evidence>
<feature type="transmembrane region" description="Helical" evidence="8">
    <location>
        <begin position="312"/>
        <end position="333"/>
    </location>
</feature>
<evidence type="ECO:0000313" key="11">
    <source>
        <dbReference type="EMBL" id="WSA31233.1"/>
    </source>
</evidence>
<dbReference type="EMBL" id="FMIC01000002">
    <property type="protein sequence ID" value="SCL70129.1"/>
    <property type="molecule type" value="Genomic_DNA"/>
</dbReference>
<keyword evidence="13" id="KW-1185">Reference proteome</keyword>
<reference evidence="11 13" key="2">
    <citation type="submission" date="2022-10" db="EMBL/GenBank/DDBJ databases">
        <title>The complete genomes of actinobacterial strains from the NBC collection.</title>
        <authorList>
            <person name="Joergensen T.S."/>
            <person name="Alvarez Arevalo M."/>
            <person name="Sterndorff E.B."/>
            <person name="Faurdal D."/>
            <person name="Vuksanovic O."/>
            <person name="Mourched A.-S."/>
            <person name="Charusanti P."/>
            <person name="Shaw S."/>
            <person name="Blin K."/>
            <person name="Weber T."/>
        </authorList>
    </citation>
    <scope>NUCLEOTIDE SEQUENCE [LARGE SCALE GENOMIC DNA]</scope>
    <source>
        <strain evidence="11 13">NBC 01809</strain>
    </source>
</reference>
<dbReference type="PANTHER" id="PTHR42718:SF47">
    <property type="entry name" value="METHYL VIOLOGEN RESISTANCE PROTEIN SMVA"/>
    <property type="match status" value="1"/>
</dbReference>
<dbReference type="PROSITE" id="PS50850">
    <property type="entry name" value="MFS"/>
    <property type="match status" value="1"/>
</dbReference>
<feature type="domain" description="Major facilitator superfamily (MFS) profile" evidence="9">
    <location>
        <begin position="20"/>
        <end position="501"/>
    </location>
</feature>
<evidence type="ECO:0000259" key="9">
    <source>
        <dbReference type="PROSITE" id="PS50850"/>
    </source>
</evidence>
<comment type="subcellular location">
    <subcellularLocation>
        <location evidence="1">Cell membrane</location>
        <topology evidence="1">Multi-pass membrane protein</topology>
    </subcellularLocation>
</comment>
<dbReference type="InterPro" id="IPR011701">
    <property type="entry name" value="MFS"/>
</dbReference>
<name>A0A1C6VUU5_9ACTN</name>
<dbReference type="Proteomes" id="UP000199343">
    <property type="component" value="Unassembled WGS sequence"/>
</dbReference>
<gene>
    <name evidence="10" type="ORF">GA0070608_4239</name>
    <name evidence="11" type="ORF">OIE14_24280</name>
</gene>
<feature type="transmembrane region" description="Helical" evidence="8">
    <location>
        <begin position="478"/>
        <end position="498"/>
    </location>
</feature>
<keyword evidence="3" id="KW-1003">Cell membrane</keyword>
<dbReference type="STRING" id="47871.GA0070608_4239"/>
<feature type="region of interest" description="Disordered" evidence="7">
    <location>
        <begin position="505"/>
        <end position="528"/>
    </location>
</feature>
<accession>A0A1C6VUU5</accession>
<proteinExistence type="predicted"/>
<evidence type="ECO:0000256" key="2">
    <source>
        <dbReference type="ARBA" id="ARBA00022448"/>
    </source>
</evidence>
<feature type="transmembrane region" description="Helical" evidence="8">
    <location>
        <begin position="275"/>
        <end position="300"/>
    </location>
</feature>
<evidence type="ECO:0000313" key="10">
    <source>
        <dbReference type="EMBL" id="SCL70129.1"/>
    </source>
</evidence>
<feature type="compositionally biased region" description="Low complexity" evidence="7">
    <location>
        <begin position="505"/>
        <end position="522"/>
    </location>
</feature>